<name>A0AAW4KY15_9BACT</name>
<keyword evidence="2" id="KW-1185">Reference proteome</keyword>
<reference evidence="1 2" key="1">
    <citation type="submission" date="2021-05" db="EMBL/GenBank/DDBJ databases">
        <title>The draft genome of Geobacter pelophilus DSM 12255.</title>
        <authorList>
            <person name="Xu Z."/>
            <person name="Masuda Y."/>
            <person name="Itoh H."/>
            <person name="Senoo K."/>
        </authorList>
    </citation>
    <scope>NUCLEOTIDE SEQUENCE [LARGE SCALE GENOMIC DNA]</scope>
    <source>
        <strain evidence="1 2">DSM 12255</strain>
    </source>
</reference>
<gene>
    <name evidence="1" type="ORF">KI809_04345</name>
</gene>
<protein>
    <submittedName>
        <fullName evidence="1">Uncharacterized protein</fullName>
    </submittedName>
</protein>
<organism evidence="1 2">
    <name type="scientific">Geoanaerobacter pelophilus</name>
    <dbReference type="NCBI Taxonomy" id="60036"/>
    <lineage>
        <taxon>Bacteria</taxon>
        <taxon>Pseudomonadati</taxon>
        <taxon>Thermodesulfobacteriota</taxon>
        <taxon>Desulfuromonadia</taxon>
        <taxon>Geobacterales</taxon>
        <taxon>Geobacteraceae</taxon>
        <taxon>Geoanaerobacter</taxon>
    </lineage>
</organism>
<dbReference type="RefSeq" id="WP_214170258.1">
    <property type="nucleotide sequence ID" value="NZ_JAHCVJ010000001.1"/>
</dbReference>
<evidence type="ECO:0000313" key="2">
    <source>
        <dbReference type="Proteomes" id="UP000811899"/>
    </source>
</evidence>
<comment type="caution">
    <text evidence="1">The sequence shown here is derived from an EMBL/GenBank/DDBJ whole genome shotgun (WGS) entry which is preliminary data.</text>
</comment>
<evidence type="ECO:0000313" key="1">
    <source>
        <dbReference type="EMBL" id="MBT0663526.1"/>
    </source>
</evidence>
<dbReference type="Proteomes" id="UP000811899">
    <property type="component" value="Unassembled WGS sequence"/>
</dbReference>
<sequence>MRKVIDHTSNDIATGTKAAPGEITRKFIDTGTGPTSPIKSTTIKAGSGYVVPMAECKSWVELEDGSRLTEEDYEAIECSLLLTKTILDLAKLQIDD</sequence>
<accession>A0AAW4KY15</accession>
<proteinExistence type="predicted"/>
<dbReference type="EMBL" id="JAHCVJ010000001">
    <property type="protein sequence ID" value="MBT0663526.1"/>
    <property type="molecule type" value="Genomic_DNA"/>
</dbReference>
<dbReference type="AlphaFoldDB" id="A0AAW4KY15"/>